<keyword evidence="2" id="KW-0732">Signal</keyword>
<dbReference type="GO" id="GO:0043161">
    <property type="term" value="P:proteasome-mediated ubiquitin-dependent protein catabolic process"/>
    <property type="evidence" value="ECO:0007669"/>
    <property type="project" value="TreeGrafter"/>
</dbReference>
<feature type="compositionally biased region" description="Polar residues" evidence="1">
    <location>
        <begin position="768"/>
        <end position="781"/>
    </location>
</feature>
<evidence type="ECO:0000256" key="2">
    <source>
        <dbReference type="SAM" id="SignalP"/>
    </source>
</evidence>
<dbReference type="Pfam" id="PF12937">
    <property type="entry name" value="F-box-like"/>
    <property type="match status" value="1"/>
</dbReference>
<organism evidence="4 5">
    <name type="scientific">Anthostomella pinea</name>
    <dbReference type="NCBI Taxonomy" id="933095"/>
    <lineage>
        <taxon>Eukaryota</taxon>
        <taxon>Fungi</taxon>
        <taxon>Dikarya</taxon>
        <taxon>Ascomycota</taxon>
        <taxon>Pezizomycotina</taxon>
        <taxon>Sordariomycetes</taxon>
        <taxon>Xylariomycetidae</taxon>
        <taxon>Xylariales</taxon>
        <taxon>Xylariaceae</taxon>
        <taxon>Anthostomella</taxon>
    </lineage>
</organism>
<proteinExistence type="predicted"/>
<dbReference type="InterPro" id="IPR036322">
    <property type="entry name" value="WD40_repeat_dom_sf"/>
</dbReference>
<dbReference type="SMART" id="SM00726">
    <property type="entry name" value="UIM"/>
    <property type="match status" value="2"/>
</dbReference>
<feature type="region of interest" description="Disordered" evidence="1">
    <location>
        <begin position="1081"/>
        <end position="1131"/>
    </location>
</feature>
<dbReference type="GO" id="GO:0005634">
    <property type="term" value="C:nucleus"/>
    <property type="evidence" value="ECO:0007669"/>
    <property type="project" value="TreeGrafter"/>
</dbReference>
<dbReference type="PANTHER" id="PTHR10223:SF2">
    <property type="entry name" value="F-BOX AND WD DOMAIN PROTEIN (AFU_ORTHOLOGUE AFUA_6G11400)"/>
    <property type="match status" value="1"/>
</dbReference>
<dbReference type="EMBL" id="CAUWAG010000020">
    <property type="protein sequence ID" value="CAJ2513539.1"/>
    <property type="molecule type" value="Genomic_DNA"/>
</dbReference>
<feature type="region of interest" description="Disordered" evidence="1">
    <location>
        <begin position="33"/>
        <end position="87"/>
    </location>
</feature>
<keyword evidence="5" id="KW-1185">Reference proteome</keyword>
<dbReference type="InterPro" id="IPR003903">
    <property type="entry name" value="UIM_dom"/>
</dbReference>
<comment type="caution">
    <text evidence="4">The sequence shown here is derived from an EMBL/GenBank/DDBJ whole genome shotgun (WGS) entry which is preliminary data.</text>
</comment>
<feature type="region of interest" description="Disordered" evidence="1">
    <location>
        <begin position="679"/>
        <end position="723"/>
    </location>
</feature>
<gene>
    <name evidence="4" type="ORF">KHLLAP_LOCUS14007</name>
</gene>
<dbReference type="PANTHER" id="PTHR10223">
    <property type="entry name" value="26S PROTEASOME NON-ATPASE REGULATORY SUBUNIT 4"/>
    <property type="match status" value="1"/>
</dbReference>
<feature type="signal peptide" evidence="2">
    <location>
        <begin position="1"/>
        <end position="19"/>
    </location>
</feature>
<dbReference type="Proteomes" id="UP001295740">
    <property type="component" value="Unassembled WGS sequence"/>
</dbReference>
<dbReference type="AlphaFoldDB" id="A0AAI8VYQ4"/>
<feature type="compositionally biased region" description="Low complexity" evidence="1">
    <location>
        <begin position="689"/>
        <end position="699"/>
    </location>
</feature>
<feature type="chain" id="PRO_5042599821" evidence="2">
    <location>
        <begin position="20"/>
        <end position="1183"/>
    </location>
</feature>
<feature type="region of interest" description="Disordered" evidence="1">
    <location>
        <begin position="258"/>
        <end position="283"/>
    </location>
</feature>
<dbReference type="InterPro" id="IPR036047">
    <property type="entry name" value="F-box-like_dom_sf"/>
</dbReference>
<evidence type="ECO:0000313" key="5">
    <source>
        <dbReference type="Proteomes" id="UP001295740"/>
    </source>
</evidence>
<evidence type="ECO:0000256" key="1">
    <source>
        <dbReference type="SAM" id="MobiDB-lite"/>
    </source>
</evidence>
<feature type="compositionally biased region" description="Low complexity" evidence="1">
    <location>
        <begin position="271"/>
        <end position="283"/>
    </location>
</feature>
<feature type="compositionally biased region" description="Polar residues" evidence="1">
    <location>
        <begin position="44"/>
        <end position="79"/>
    </location>
</feature>
<dbReference type="SUPFAM" id="SSF50978">
    <property type="entry name" value="WD40 repeat-like"/>
    <property type="match status" value="1"/>
</dbReference>
<feature type="compositionally biased region" description="Low complexity" evidence="1">
    <location>
        <begin position="1022"/>
        <end position="1034"/>
    </location>
</feature>
<dbReference type="InterPro" id="IPR001810">
    <property type="entry name" value="F-box_dom"/>
</dbReference>
<feature type="region of interest" description="Disordered" evidence="1">
    <location>
        <begin position="927"/>
        <end position="948"/>
    </location>
</feature>
<feature type="region of interest" description="Disordered" evidence="1">
    <location>
        <begin position="1007"/>
        <end position="1059"/>
    </location>
</feature>
<dbReference type="SUPFAM" id="SSF81383">
    <property type="entry name" value="F-box domain"/>
    <property type="match status" value="1"/>
</dbReference>
<dbReference type="Gene3D" id="1.20.1280.50">
    <property type="match status" value="1"/>
</dbReference>
<dbReference type="CDD" id="cd09917">
    <property type="entry name" value="F-box_SF"/>
    <property type="match status" value="1"/>
</dbReference>
<feature type="domain" description="F-box" evidence="3">
    <location>
        <begin position="151"/>
        <end position="197"/>
    </location>
</feature>
<dbReference type="Gene3D" id="6.10.140.100">
    <property type="match status" value="1"/>
</dbReference>
<dbReference type="GO" id="GO:0031593">
    <property type="term" value="F:polyubiquitin modification-dependent protein binding"/>
    <property type="evidence" value="ECO:0007669"/>
    <property type="project" value="TreeGrafter"/>
</dbReference>
<evidence type="ECO:0000259" key="3">
    <source>
        <dbReference type="PROSITE" id="PS50181"/>
    </source>
</evidence>
<dbReference type="PROSITE" id="PS50181">
    <property type="entry name" value="FBOX"/>
    <property type="match status" value="1"/>
</dbReference>
<dbReference type="GO" id="GO:0008540">
    <property type="term" value="C:proteasome regulatory particle, base subcomplex"/>
    <property type="evidence" value="ECO:0007669"/>
    <property type="project" value="TreeGrafter"/>
</dbReference>
<sequence length="1183" mass="127825">MSYCLPLCLSLFSLDFVGSVSKCLYQELPETSTQTQQRSTSQSPNPSNQHGFQQHDANGSTHGSLQQQRTRSMSPQSNPRDGGFGALAEGVSADSLEERLRGLNVQAQSDAGWSKTLGERISAYENALTPSVPKQALGFKVVKRADTEFDRVHITDFPNEILTHILSHLHPDSHASVALVSKQFYTLVTTPHAWRMAFQRFFPGQDALAASDKNQCATWGQDDSDIVRSEIRYFTRLTPHASWRSEYLLRTRLLRSLSRGKPGSSSGGIGSSSRNSQSGKKGSAVLTYNTKLPSMVTHVHATFRTNGKKPPRVVHGAADVGVGSTSDPTSGKVEKWGLDDPFAFAQLDEVMPQLLPYGVGEGPAAVPNVMDVSQPYGLVGGEGFPGGRVFYRATGEYRGKYLGEEAGLIEAHPDIPKIPELSEGICSVWVAKSSSVPSMTQSVVGIMAGSSLGVVTAYALGYDPSGPRYTAGEISARWVLSPGVPIIALKVDDNYSQKRKSLNRVWAVALNALGEVFYLTKPPTPLATKSKADDSTKLAWYAGRTTYWYLVEATRRQARPDESGRNAVRGAYSPRSPSTDMDLKKDQMVAEAREIERFLHYRPSHFRKVCYGWDMRRRLEVDFAADDEHHAGESIFVVDCALEEDQVSALRRFTRTVSSDSQPGATPFHASEIPAEVTSAPSIFGGGSARSSSPNSSGSPLLKRVLSASGKRSSPAESNAVKPGMDDWLETACLSKELGTVKITASSVDTSLLALVTSFEDPLKDAAGSSTSIPATPTGQARSDIPGRRARLLGLGTDTGKVLLWNMREKHTGDGIQPIRIIQTESPEISCLALSALYLVHGGSDGLVQAWDPLASTLDPIRTLNSRSPGRMPRHLLAVNPTLRNSNLSAVGAIYLDPDPTVLHGVVAFGTFVRYWAYSSSNQAAGRKRRLRHSDMQGRASGRRHGGGVKGYIAAEAEELRTEQQHKAREQARLRSRFGVGLGDLTEEEALRYAEIVSQEAFMADEQRRLSASDTGSAADFDTTSTTGSMDTVTPEPSVTGGFSPPTANTSAPVDTTDESDYELQIQAAIRLSLLEGVNDMGRSPRGNSSAEYDVPITFKEKRGKRSSSSSPSPSHTPMVKRADSSSAAVVSPVADDDLELAIQLSLAEEESRNSIMASLETQDDEFPPLEGEGFGKGKGKAV</sequence>
<evidence type="ECO:0000313" key="4">
    <source>
        <dbReference type="EMBL" id="CAJ2513539.1"/>
    </source>
</evidence>
<reference evidence="4" key="1">
    <citation type="submission" date="2023-10" db="EMBL/GenBank/DDBJ databases">
        <authorList>
            <person name="Hackl T."/>
        </authorList>
    </citation>
    <scope>NUCLEOTIDE SEQUENCE</scope>
</reference>
<feature type="region of interest" description="Disordered" evidence="1">
    <location>
        <begin position="766"/>
        <end position="787"/>
    </location>
</feature>
<dbReference type="InterPro" id="IPR027040">
    <property type="entry name" value="PSMD4"/>
</dbReference>
<feature type="region of interest" description="Disordered" evidence="1">
    <location>
        <begin position="1148"/>
        <end position="1183"/>
    </location>
</feature>
<dbReference type="PROSITE" id="PS50330">
    <property type="entry name" value="UIM"/>
    <property type="match status" value="1"/>
</dbReference>
<name>A0AAI8VYQ4_9PEZI</name>
<feature type="region of interest" description="Disordered" evidence="1">
    <location>
        <begin position="559"/>
        <end position="583"/>
    </location>
</feature>
<protein>
    <submittedName>
        <fullName evidence="4">Uu.00g016580.m01.CDS01</fullName>
    </submittedName>
</protein>
<dbReference type="GO" id="GO:0005829">
    <property type="term" value="C:cytosol"/>
    <property type="evidence" value="ECO:0007669"/>
    <property type="project" value="TreeGrafter"/>
</dbReference>
<accession>A0AAI8VYQ4</accession>
<feature type="compositionally biased region" description="Low complexity" evidence="1">
    <location>
        <begin position="33"/>
        <end position="43"/>
    </location>
</feature>